<organism evidence="1 2">
    <name type="scientific">Microbacterium testaceum</name>
    <name type="common">Aureobacterium testaceum</name>
    <name type="synonym">Brevibacterium testaceum</name>
    <dbReference type="NCBI Taxonomy" id="2033"/>
    <lineage>
        <taxon>Bacteria</taxon>
        <taxon>Bacillati</taxon>
        <taxon>Actinomycetota</taxon>
        <taxon>Actinomycetes</taxon>
        <taxon>Micrococcales</taxon>
        <taxon>Microbacteriaceae</taxon>
        <taxon>Microbacterium</taxon>
    </lineage>
</organism>
<comment type="caution">
    <text evidence="1">The sequence shown here is derived from an EMBL/GenBank/DDBJ whole genome shotgun (WGS) entry which is preliminary data.</text>
</comment>
<dbReference type="AlphaFoldDB" id="A0A147ESV5"/>
<sequence>MARARLVTHAYRYPEGWQEVKHERLTRAHAQALSAQGFTLVRARRGFFDVREVSLSWYLG</sequence>
<proteinExistence type="predicted"/>
<reference evidence="1 2" key="1">
    <citation type="journal article" date="2016" name="Front. Microbiol.">
        <title>Genomic Resource of Rice Seed Associated Bacteria.</title>
        <authorList>
            <person name="Midha S."/>
            <person name="Bansal K."/>
            <person name="Sharma S."/>
            <person name="Kumar N."/>
            <person name="Patil P.P."/>
            <person name="Chaudhry V."/>
            <person name="Patil P.B."/>
        </authorList>
    </citation>
    <scope>NUCLEOTIDE SEQUENCE [LARGE SCALE GENOMIC DNA]</scope>
    <source>
        <strain evidence="1 2">NS220</strain>
    </source>
</reference>
<name>A0A147ESV5_MICTE</name>
<accession>A0A147ESV5</accession>
<dbReference type="OrthoDB" id="5074954at2"/>
<evidence type="ECO:0000313" key="2">
    <source>
        <dbReference type="Proteomes" id="UP000075025"/>
    </source>
</evidence>
<dbReference type="RefSeq" id="WP_058625256.1">
    <property type="nucleotide sequence ID" value="NZ_LDRT01000164.1"/>
</dbReference>
<dbReference type="EMBL" id="LDRT01000164">
    <property type="protein sequence ID" value="KTR87619.1"/>
    <property type="molecule type" value="Genomic_DNA"/>
</dbReference>
<protein>
    <submittedName>
        <fullName evidence="1">Uncharacterized protein</fullName>
    </submittedName>
</protein>
<gene>
    <name evidence="1" type="ORF">NS220_17515</name>
</gene>
<evidence type="ECO:0000313" key="1">
    <source>
        <dbReference type="EMBL" id="KTR87619.1"/>
    </source>
</evidence>
<dbReference type="Proteomes" id="UP000075025">
    <property type="component" value="Unassembled WGS sequence"/>
</dbReference>
<dbReference type="PATRIC" id="fig|2033.6.peg.1144"/>